<reference evidence="1 2" key="1">
    <citation type="submission" date="2019-05" db="EMBL/GenBank/DDBJ databases">
        <title>Another draft genome of Portunus trituberculatus and its Hox gene families provides insights of decapod evolution.</title>
        <authorList>
            <person name="Jeong J.-H."/>
            <person name="Song I."/>
            <person name="Kim S."/>
            <person name="Choi T."/>
            <person name="Kim D."/>
            <person name="Ryu S."/>
            <person name="Kim W."/>
        </authorList>
    </citation>
    <scope>NUCLEOTIDE SEQUENCE [LARGE SCALE GENOMIC DNA]</scope>
    <source>
        <tissue evidence="1">Muscle</tissue>
    </source>
</reference>
<dbReference type="AlphaFoldDB" id="A0A5B7I421"/>
<keyword evidence="2" id="KW-1185">Reference proteome</keyword>
<gene>
    <name evidence="1" type="ORF">E2C01_073842</name>
</gene>
<evidence type="ECO:0000313" key="2">
    <source>
        <dbReference type="Proteomes" id="UP000324222"/>
    </source>
</evidence>
<comment type="caution">
    <text evidence="1">The sequence shown here is derived from an EMBL/GenBank/DDBJ whole genome shotgun (WGS) entry which is preliminary data.</text>
</comment>
<dbReference type="Proteomes" id="UP000324222">
    <property type="component" value="Unassembled WGS sequence"/>
</dbReference>
<proteinExistence type="predicted"/>
<sequence>MLFGNRASPGSIWKARPDWFSRVRRCSPPTDGPITARRCVSVHNFRFHFF</sequence>
<accession>A0A5B7I421</accession>
<evidence type="ECO:0000313" key="1">
    <source>
        <dbReference type="EMBL" id="MPC79320.1"/>
    </source>
</evidence>
<name>A0A5B7I421_PORTR</name>
<dbReference type="EMBL" id="VSRR010050816">
    <property type="protein sequence ID" value="MPC79320.1"/>
    <property type="molecule type" value="Genomic_DNA"/>
</dbReference>
<protein>
    <submittedName>
        <fullName evidence="1">Uncharacterized protein</fullName>
    </submittedName>
</protein>
<organism evidence="1 2">
    <name type="scientific">Portunus trituberculatus</name>
    <name type="common">Swimming crab</name>
    <name type="synonym">Neptunus trituberculatus</name>
    <dbReference type="NCBI Taxonomy" id="210409"/>
    <lineage>
        <taxon>Eukaryota</taxon>
        <taxon>Metazoa</taxon>
        <taxon>Ecdysozoa</taxon>
        <taxon>Arthropoda</taxon>
        <taxon>Crustacea</taxon>
        <taxon>Multicrustacea</taxon>
        <taxon>Malacostraca</taxon>
        <taxon>Eumalacostraca</taxon>
        <taxon>Eucarida</taxon>
        <taxon>Decapoda</taxon>
        <taxon>Pleocyemata</taxon>
        <taxon>Brachyura</taxon>
        <taxon>Eubrachyura</taxon>
        <taxon>Portunoidea</taxon>
        <taxon>Portunidae</taxon>
        <taxon>Portuninae</taxon>
        <taxon>Portunus</taxon>
    </lineage>
</organism>